<dbReference type="InterPro" id="IPR005745">
    <property type="entry name" value="Ribosomal_uL14_bac-type"/>
</dbReference>
<dbReference type="GO" id="GO:0070180">
    <property type="term" value="F:large ribosomal subunit rRNA binding"/>
    <property type="evidence" value="ECO:0007669"/>
    <property type="project" value="TreeGrafter"/>
</dbReference>
<evidence type="ECO:0000256" key="5">
    <source>
        <dbReference type="RuleBase" id="RU003949"/>
    </source>
</evidence>
<dbReference type="Pfam" id="PF00238">
    <property type="entry name" value="Ribosomal_L14"/>
    <property type="match status" value="1"/>
</dbReference>
<reference evidence="7" key="1">
    <citation type="journal article" date="2020" name="J. Phycol.">
        <title>The Organelle Genomes in the Photosynthetic Red Algal Parasite Pterocladiophila hemisphaerica (Florideophyceae, Rhodophyta) Have Elevated Substitution Rates and Extreme Gene Loss in the Plastid Genome.</title>
        <authorList>
            <person name="Preuss M."/>
            <person name="Verbruggen H."/>
            <person name="Zuccarello G.C."/>
        </authorList>
    </citation>
    <scope>NUCLEOTIDE SEQUENCE</scope>
</reference>
<sequence>MIQVQTYLNIADNSGASTIMCINILGTHNPHYAKIGDKIIAVIKSISKKSSVKKSDIVKALVIRTRQKLIRSDGTIIHFPKNEAILLDKANNPQGTRIFGPITKEIHLKNFYKISSLAQEII</sequence>
<dbReference type="GO" id="GO:0006412">
    <property type="term" value="P:translation"/>
    <property type="evidence" value="ECO:0007669"/>
    <property type="project" value="UniProtKB-UniRule"/>
</dbReference>
<organism evidence="7">
    <name type="scientific">Pterocladiophila hemisphaerica</name>
    <dbReference type="NCBI Taxonomy" id="2712948"/>
    <lineage>
        <taxon>Eukaryota</taxon>
        <taxon>Rhodophyta</taxon>
        <taxon>Florideophyceae</taxon>
        <taxon>Rhodymeniophycidae</taxon>
        <taxon>Gracilariales</taxon>
        <taxon>Pterocladiophilaceae</taxon>
        <taxon>Pterocladiophila</taxon>
    </lineage>
</organism>
<dbReference type="Gene3D" id="2.40.150.20">
    <property type="entry name" value="Ribosomal protein L14"/>
    <property type="match status" value="1"/>
</dbReference>
<dbReference type="GO" id="GO:0003735">
    <property type="term" value="F:structural constituent of ribosome"/>
    <property type="evidence" value="ECO:0007669"/>
    <property type="project" value="InterPro"/>
</dbReference>
<comment type="function">
    <text evidence="4 6">Binds to 23S rRNA.</text>
</comment>
<comment type="similarity">
    <text evidence="1 4 5">Belongs to the universal ribosomal protein uL14 family.</text>
</comment>
<evidence type="ECO:0000313" key="7">
    <source>
        <dbReference type="EMBL" id="QJH88437.1"/>
    </source>
</evidence>
<dbReference type="GO" id="GO:0009507">
    <property type="term" value="C:chloroplast"/>
    <property type="evidence" value="ECO:0007669"/>
    <property type="project" value="UniProtKB-SubCell"/>
</dbReference>
<dbReference type="EMBL" id="MT117918">
    <property type="protein sequence ID" value="QJH88437.1"/>
    <property type="molecule type" value="Genomic_DNA"/>
</dbReference>
<keyword evidence="6 7" id="KW-0934">Plastid</keyword>
<evidence type="ECO:0000256" key="3">
    <source>
        <dbReference type="ARBA" id="ARBA00023274"/>
    </source>
</evidence>
<evidence type="ECO:0000256" key="1">
    <source>
        <dbReference type="ARBA" id="ARBA00010745"/>
    </source>
</evidence>
<evidence type="ECO:0000256" key="6">
    <source>
        <dbReference type="RuleBase" id="RU003951"/>
    </source>
</evidence>
<dbReference type="InterPro" id="IPR000218">
    <property type="entry name" value="Ribosomal_uL14"/>
</dbReference>
<proteinExistence type="inferred from homology"/>
<dbReference type="CDD" id="cd00337">
    <property type="entry name" value="Ribosomal_uL14"/>
    <property type="match status" value="1"/>
</dbReference>
<keyword evidence="4 6" id="KW-0694">RNA-binding</keyword>
<evidence type="ECO:0000256" key="4">
    <source>
        <dbReference type="HAMAP-Rule" id="MF_01367"/>
    </source>
</evidence>
<dbReference type="SMART" id="SM01374">
    <property type="entry name" value="Ribosomal_L14"/>
    <property type="match status" value="1"/>
</dbReference>
<dbReference type="PANTHER" id="PTHR11761">
    <property type="entry name" value="50S/60S RIBOSOMAL PROTEIN L14/L23"/>
    <property type="match status" value="1"/>
</dbReference>
<dbReference type="AlphaFoldDB" id="A0A6M3WX71"/>
<geneLocation type="chloroplast" evidence="7"/>
<accession>A0A6M3WX71</accession>
<dbReference type="HAMAP" id="MF_01367">
    <property type="entry name" value="Ribosomal_uL14"/>
    <property type="match status" value="1"/>
</dbReference>
<gene>
    <name evidence="4 7" type="primary">rpl14</name>
</gene>
<dbReference type="InterPro" id="IPR036853">
    <property type="entry name" value="Ribosomal_uL14_sf"/>
</dbReference>
<keyword evidence="3 4" id="KW-0687">Ribonucleoprotein</keyword>
<dbReference type="SUPFAM" id="SSF50193">
    <property type="entry name" value="Ribosomal protein L14"/>
    <property type="match status" value="1"/>
</dbReference>
<keyword evidence="6 7" id="KW-0150">Chloroplast</keyword>
<name>A0A6M3WX71_9FLOR</name>
<dbReference type="PANTHER" id="PTHR11761:SF3">
    <property type="entry name" value="LARGE RIBOSOMAL SUBUNIT PROTEIN UL14M"/>
    <property type="match status" value="1"/>
</dbReference>
<evidence type="ECO:0000256" key="2">
    <source>
        <dbReference type="ARBA" id="ARBA00022980"/>
    </source>
</evidence>
<dbReference type="GO" id="GO:0005762">
    <property type="term" value="C:mitochondrial large ribosomal subunit"/>
    <property type="evidence" value="ECO:0007669"/>
    <property type="project" value="TreeGrafter"/>
</dbReference>
<comment type="subcellular location">
    <subcellularLocation>
        <location evidence="4 6">Plastid</location>
        <location evidence="4 6">Chloroplast</location>
    </subcellularLocation>
</comment>
<protein>
    <recommendedName>
        <fullName evidence="4">Large ribosomal subunit protein uL14c</fullName>
    </recommendedName>
</protein>
<keyword evidence="2 4" id="KW-0689">Ribosomal protein</keyword>
<comment type="subunit">
    <text evidence="4 6">Part of the 50S ribosomal subunit.</text>
</comment>
<keyword evidence="4 6" id="KW-0699">rRNA-binding</keyword>
<dbReference type="NCBIfam" id="TIGR01067">
    <property type="entry name" value="rplN_bact"/>
    <property type="match status" value="1"/>
</dbReference>